<dbReference type="InterPro" id="IPR039365">
    <property type="entry name" value="IS701-like"/>
</dbReference>
<dbReference type="EMBL" id="JASCIR010000026">
    <property type="protein sequence ID" value="MDI3389353.1"/>
    <property type="molecule type" value="Genomic_DNA"/>
</dbReference>
<dbReference type="InterPro" id="IPR038721">
    <property type="entry name" value="IS701-like_DDE_dom"/>
</dbReference>
<evidence type="ECO:0000259" key="1">
    <source>
        <dbReference type="Pfam" id="PF13546"/>
    </source>
</evidence>
<proteinExistence type="predicted"/>
<organism evidence="2 3">
    <name type="scientific">Streptomyces solicavernae</name>
    <dbReference type="NCBI Taxonomy" id="3043614"/>
    <lineage>
        <taxon>Bacteria</taxon>
        <taxon>Bacillati</taxon>
        <taxon>Actinomycetota</taxon>
        <taxon>Actinomycetes</taxon>
        <taxon>Kitasatosporales</taxon>
        <taxon>Streptomycetaceae</taxon>
        <taxon>Streptomyces</taxon>
    </lineage>
</organism>
<protein>
    <submittedName>
        <fullName evidence="2">Transposase</fullName>
    </submittedName>
</protein>
<dbReference type="Pfam" id="PF13546">
    <property type="entry name" value="DDE_5"/>
    <property type="match status" value="1"/>
</dbReference>
<comment type="caution">
    <text evidence="2">The sequence shown here is derived from an EMBL/GenBank/DDBJ whole genome shotgun (WGS) entry which is preliminary data.</text>
</comment>
<feature type="domain" description="Transposase IS701-like DDE" evidence="1">
    <location>
        <begin position="13"/>
        <end position="230"/>
    </location>
</feature>
<evidence type="ECO:0000313" key="3">
    <source>
        <dbReference type="Proteomes" id="UP001224661"/>
    </source>
</evidence>
<accession>A0ABT6RY72</accession>
<keyword evidence="3" id="KW-1185">Reference proteome</keyword>
<sequence>MNDPGLAALSETLFASFSRRDQRLRGRQYLAGLLMAEGRKTVRNIAASLGDPALEQRLHHFISSSTWDWRPVRRTLATLLSQAGPARAWVVRPMPIPKTGEHSVGVAEAYDPHLARVFRGQQAFGVWHASQDWSAPVGWRLFLPTPWAHDHVKLRRARVPEGVRAETVDGCAVSAATHSALGWMSTRSPVVVDYCLSEVAATVRAFGAVGAPVVARVGPTTRFLVGDPSLPGFGAGALDAGRILESVTGLRRPLEWSPPQAGALPRSSLVAAVRVAFPGARDDPGALLFGEWNDPHRPPRNLWVVDTPTTPARTLLHLTKLPDQVATDLSEVGAGVGLKDYEGRSFQGWHRHITLASAAHAFTVLRRAHQPVSPE</sequence>
<name>A0ABT6RY72_9ACTN</name>
<dbReference type="Proteomes" id="UP001224661">
    <property type="component" value="Unassembled WGS sequence"/>
</dbReference>
<reference evidence="2 3" key="1">
    <citation type="submission" date="2023-05" db="EMBL/GenBank/DDBJ databases">
        <title>Draft genome sequence of Streptomyces sp. B-S-A8 isolated from a cave soil in Thailand.</title>
        <authorList>
            <person name="Chamroensaksri N."/>
            <person name="Muangham S."/>
        </authorList>
    </citation>
    <scope>NUCLEOTIDE SEQUENCE [LARGE SCALE GENOMIC DNA]</scope>
    <source>
        <strain evidence="2 3">B-S-A8</strain>
    </source>
</reference>
<evidence type="ECO:0000313" key="2">
    <source>
        <dbReference type="EMBL" id="MDI3389353.1"/>
    </source>
</evidence>
<gene>
    <name evidence="2" type="ORF">QIS99_24605</name>
</gene>
<dbReference type="RefSeq" id="WP_282515818.1">
    <property type="nucleotide sequence ID" value="NZ_JASCIR010000026.1"/>
</dbReference>
<dbReference type="PANTHER" id="PTHR33627">
    <property type="entry name" value="TRANSPOSASE"/>
    <property type="match status" value="1"/>
</dbReference>
<dbReference type="PANTHER" id="PTHR33627:SF1">
    <property type="entry name" value="TRANSPOSASE"/>
    <property type="match status" value="1"/>
</dbReference>